<dbReference type="KEGG" id="cva:CVAR_0520"/>
<dbReference type="STRING" id="858619.CVAR_0520"/>
<evidence type="ECO:0000313" key="2">
    <source>
        <dbReference type="Proteomes" id="UP000006659"/>
    </source>
</evidence>
<organism evidence="1 2">
    <name type="scientific">Corynebacterium variabile (strain DSM 44702 / CIP 107183 / JCM 12073 / NCIMB 30131)</name>
    <name type="common">Corynebacterium mooreparkense</name>
    <dbReference type="NCBI Taxonomy" id="858619"/>
    <lineage>
        <taxon>Bacteria</taxon>
        <taxon>Bacillati</taxon>
        <taxon>Actinomycetota</taxon>
        <taxon>Actinomycetes</taxon>
        <taxon>Mycobacteriales</taxon>
        <taxon>Corynebacteriaceae</taxon>
        <taxon>Corynebacterium</taxon>
    </lineage>
</organism>
<dbReference type="Proteomes" id="UP000006659">
    <property type="component" value="Chromosome"/>
</dbReference>
<sequence length="141" mass="15581">MHRDHGRVGFAADSVNPTTGTACYSTDRLQQIGAPAGVRALPPWCDRGQPPEPCSIDALHRTAGTGDLDTLIWCDGLWMRAGQWQTDNVRNFYLGGYLWRDFPADGTSEATGYPCYTQGRLDREDVPAGLRAYLMVCEDAR</sequence>
<evidence type="ECO:0000313" key="1">
    <source>
        <dbReference type="EMBL" id="AEK35870.1"/>
    </source>
</evidence>
<dbReference type="RefSeq" id="WP_014009060.1">
    <property type="nucleotide sequence ID" value="NC_015859.1"/>
</dbReference>
<dbReference type="HOGENOM" id="CLU_1822153_0_0_11"/>
<reference evidence="1 2" key="1">
    <citation type="journal article" date="2011" name="BMC Genomics">
        <title>Complete genome sequence of Corynebacterium variabile DSM 44702 isolated from the surface of smear-ripened cheeses and insights into cheese ripening and flavor generation.</title>
        <authorList>
            <person name="Schroeder J."/>
            <person name="Maus I."/>
            <person name="Trost E."/>
            <person name="Tauch A."/>
        </authorList>
    </citation>
    <scope>NUCLEOTIDE SEQUENCE [LARGE SCALE GENOMIC DNA]</scope>
    <source>
        <strain evidence="2">DSM 44702 / JCM 12073 / NCIMB 30131</strain>
    </source>
</reference>
<accession>G0HC15</accession>
<dbReference type="AlphaFoldDB" id="G0HC15"/>
<dbReference type="eggNOG" id="ENOG5031K59">
    <property type="taxonomic scope" value="Bacteria"/>
</dbReference>
<protein>
    <submittedName>
        <fullName evidence="1">Uncharacterized protein</fullName>
    </submittedName>
</protein>
<proteinExistence type="predicted"/>
<gene>
    <name evidence="1" type="ordered locus">CVAR_0520</name>
</gene>
<dbReference type="EMBL" id="CP002917">
    <property type="protein sequence ID" value="AEK35870.1"/>
    <property type="molecule type" value="Genomic_DNA"/>
</dbReference>
<name>G0HC15_CORVD</name>